<sequence length="682" mass="74343">MGIIRPLDEHLANQIAAGEVVERPASVLKELIENAVDAGASRIDVSAEEGGLALLRIADDGTGIEADDMLVAFQRHATSKIATGKDLFQIATLGFRGEALPSIAAVAKIKCVSSTDNSGLGRCVEIEGGALVANKEINAPKGTEMVVRDLFFNTPARLKYMKTIQTELGHLSDVVYRQALARPDIAFTFTHNGNLLLRTPGNGDLRQVVAAIYGTSSAKATIALQAEHPDYSLTGVTALPSETRANRGAVTVLVNGRYVRSQAVMQPLLQAYHTLLPLHRYPLAVLRLTMHPTLVDVNVHPAKLEVRFSKENELRSFVEQAVKEALGGRAHIPSGAATRAPKQSSWVQEQIRFQVPPSETNAADQQIAASPTIELETAATAETVAPVSEPNVSESKPSYGNSFNSGNFGNSGSVSHYSNSRPAGQYNESKYSGNNSNNSNNSNYAKPTTPSSSYSPKPMQQSQQPPVQIPESVWEAAFAAPAAKPQAPSFPELSWIGQLHGTYIVAQNENGLYLIDQHAAHERIHYEFYFDKFGRPEEASQELLLPVTLEFSPDECILLRGRLAAFESAGVYLEDFGGNTFMIRAVPHWFPDGDEAAVVREMAEWVMKEKSIDLKKLREQAAIMCSCKASIKANQAQTREAGEKLLERLAACRQPYTCPHGRPIVVSFSTYELEKMFKRVTS</sequence>
<dbReference type="InterPro" id="IPR020667">
    <property type="entry name" value="DNA_mismatch_repair_MutL"/>
</dbReference>
<feature type="domain" description="DNA mismatch repair protein S5" evidence="7">
    <location>
        <begin position="209"/>
        <end position="327"/>
    </location>
</feature>
<dbReference type="EMBL" id="JBHSNC010000056">
    <property type="protein sequence ID" value="MFC5531870.1"/>
    <property type="molecule type" value="Genomic_DNA"/>
</dbReference>
<evidence type="ECO:0000259" key="6">
    <source>
        <dbReference type="SMART" id="SM00853"/>
    </source>
</evidence>
<evidence type="ECO:0000256" key="5">
    <source>
        <dbReference type="SAM" id="MobiDB-lite"/>
    </source>
</evidence>
<feature type="compositionally biased region" description="Low complexity" evidence="5">
    <location>
        <begin position="400"/>
        <end position="413"/>
    </location>
</feature>
<reference evidence="9" key="1">
    <citation type="journal article" date="2019" name="Int. J. Syst. Evol. Microbiol.">
        <title>The Global Catalogue of Microorganisms (GCM) 10K type strain sequencing project: providing services to taxonomists for standard genome sequencing and annotation.</title>
        <authorList>
            <consortium name="The Broad Institute Genomics Platform"/>
            <consortium name="The Broad Institute Genome Sequencing Center for Infectious Disease"/>
            <person name="Wu L."/>
            <person name="Ma J."/>
        </authorList>
    </citation>
    <scope>NUCLEOTIDE SEQUENCE [LARGE SCALE GENOMIC DNA]</scope>
    <source>
        <strain evidence="9">CGMCC 1.18578</strain>
    </source>
</reference>
<dbReference type="InterPro" id="IPR036890">
    <property type="entry name" value="HATPase_C_sf"/>
</dbReference>
<dbReference type="Gene3D" id="3.30.230.10">
    <property type="match status" value="1"/>
</dbReference>
<dbReference type="InterPro" id="IPR042120">
    <property type="entry name" value="MutL_C_dimsub"/>
</dbReference>
<dbReference type="InterPro" id="IPR013507">
    <property type="entry name" value="DNA_mismatch_S5_2-like"/>
</dbReference>
<dbReference type="InterPro" id="IPR014721">
    <property type="entry name" value="Ribsml_uS5_D2-typ_fold_subgr"/>
</dbReference>
<dbReference type="Pfam" id="PF08676">
    <property type="entry name" value="MutL_C"/>
    <property type="match status" value="1"/>
</dbReference>
<dbReference type="RefSeq" id="WP_378113829.1">
    <property type="nucleotide sequence ID" value="NZ_JBHSNC010000056.1"/>
</dbReference>
<dbReference type="InterPro" id="IPR014790">
    <property type="entry name" value="MutL_C"/>
</dbReference>
<dbReference type="SMART" id="SM01340">
    <property type="entry name" value="DNA_mis_repair"/>
    <property type="match status" value="1"/>
</dbReference>
<evidence type="ECO:0000256" key="1">
    <source>
        <dbReference type="ARBA" id="ARBA00006082"/>
    </source>
</evidence>
<dbReference type="PANTHER" id="PTHR10073">
    <property type="entry name" value="DNA MISMATCH REPAIR PROTEIN MLH, PMS, MUTL"/>
    <property type="match status" value="1"/>
</dbReference>
<proteinExistence type="inferred from homology"/>
<keyword evidence="8" id="KW-0378">Hydrolase</keyword>
<dbReference type="SUPFAM" id="SSF54211">
    <property type="entry name" value="Ribosomal protein S5 domain 2-like"/>
    <property type="match status" value="1"/>
</dbReference>
<dbReference type="InterPro" id="IPR002099">
    <property type="entry name" value="MutL/Mlh/PMS"/>
</dbReference>
<dbReference type="SUPFAM" id="SSF55874">
    <property type="entry name" value="ATPase domain of HSP90 chaperone/DNA topoisomerase II/histidine kinase"/>
    <property type="match status" value="1"/>
</dbReference>
<protein>
    <recommendedName>
        <fullName evidence="4">DNA mismatch repair protein MutL</fullName>
    </recommendedName>
</protein>
<dbReference type="InterPro" id="IPR014762">
    <property type="entry name" value="DNA_mismatch_repair_CS"/>
</dbReference>
<keyword evidence="8" id="KW-0540">Nuclease</keyword>
<dbReference type="Gene3D" id="3.30.565.10">
    <property type="entry name" value="Histidine kinase-like ATPase, C-terminal domain"/>
    <property type="match status" value="1"/>
</dbReference>
<dbReference type="Proteomes" id="UP001596108">
    <property type="component" value="Unassembled WGS sequence"/>
</dbReference>
<name>A0ABW0R475_9BACL</name>
<dbReference type="PROSITE" id="PS00058">
    <property type="entry name" value="DNA_MISMATCH_REPAIR_1"/>
    <property type="match status" value="1"/>
</dbReference>
<feature type="domain" description="MutL C-terminal dimerisation" evidence="6">
    <location>
        <begin position="495"/>
        <end position="637"/>
    </location>
</feature>
<feature type="region of interest" description="Disordered" evidence="5">
    <location>
        <begin position="382"/>
        <end position="468"/>
    </location>
</feature>
<dbReference type="InterPro" id="IPR037198">
    <property type="entry name" value="MutL_C_sf"/>
</dbReference>
<comment type="function">
    <text evidence="4">This protein is involved in the repair of mismatches in DNA. It is required for dam-dependent methyl-directed DNA mismatch repair. May act as a 'molecular matchmaker', a protein that promotes the formation of a stable complex between two or more DNA-binding proteins in an ATP-dependent manner without itself being part of a final effector complex.</text>
</comment>
<comment type="caution">
    <text evidence="8">The sequence shown here is derived from an EMBL/GenBank/DDBJ whole genome shotgun (WGS) entry which is preliminary data.</text>
</comment>
<dbReference type="PANTHER" id="PTHR10073:SF12">
    <property type="entry name" value="DNA MISMATCH REPAIR PROTEIN MLH1"/>
    <property type="match status" value="1"/>
</dbReference>
<dbReference type="InterPro" id="IPR042121">
    <property type="entry name" value="MutL_C_regsub"/>
</dbReference>
<accession>A0ABW0R475</accession>
<dbReference type="Pfam" id="PF01119">
    <property type="entry name" value="DNA_mis_repair"/>
    <property type="match status" value="1"/>
</dbReference>
<dbReference type="NCBIfam" id="TIGR00585">
    <property type="entry name" value="mutl"/>
    <property type="match status" value="1"/>
</dbReference>
<gene>
    <name evidence="4 8" type="primary">mutL</name>
    <name evidence="8" type="ORF">ACFPQ4_20845</name>
</gene>
<feature type="compositionally biased region" description="Low complexity" evidence="5">
    <location>
        <begin position="426"/>
        <end position="468"/>
    </location>
</feature>
<keyword evidence="9" id="KW-1185">Reference proteome</keyword>
<dbReference type="CDD" id="cd00782">
    <property type="entry name" value="MutL_Trans"/>
    <property type="match status" value="1"/>
</dbReference>
<feature type="compositionally biased region" description="Polar residues" evidence="5">
    <location>
        <begin position="390"/>
        <end position="399"/>
    </location>
</feature>
<dbReference type="SUPFAM" id="SSF118116">
    <property type="entry name" value="DNA mismatch repair protein MutL"/>
    <property type="match status" value="1"/>
</dbReference>
<dbReference type="InterPro" id="IPR020568">
    <property type="entry name" value="Ribosomal_Su5_D2-typ_SF"/>
</dbReference>
<evidence type="ECO:0000313" key="9">
    <source>
        <dbReference type="Proteomes" id="UP001596108"/>
    </source>
</evidence>
<dbReference type="Gene3D" id="3.30.1370.100">
    <property type="entry name" value="MutL, C-terminal domain, regulatory subdomain"/>
    <property type="match status" value="1"/>
</dbReference>
<dbReference type="NCBIfam" id="NF000950">
    <property type="entry name" value="PRK00095.1-3"/>
    <property type="match status" value="1"/>
</dbReference>
<dbReference type="InterPro" id="IPR038973">
    <property type="entry name" value="MutL/Mlh/Pms-like"/>
</dbReference>
<comment type="similarity">
    <text evidence="1 4">Belongs to the DNA mismatch repair MutL/HexB family.</text>
</comment>
<evidence type="ECO:0000313" key="8">
    <source>
        <dbReference type="EMBL" id="MFC5531870.1"/>
    </source>
</evidence>
<dbReference type="HAMAP" id="MF_00149">
    <property type="entry name" value="DNA_mis_repair"/>
    <property type="match status" value="1"/>
</dbReference>
<dbReference type="Pfam" id="PF13589">
    <property type="entry name" value="HATPase_c_3"/>
    <property type="match status" value="1"/>
</dbReference>
<keyword evidence="2 4" id="KW-0227">DNA damage</keyword>
<dbReference type="Gene3D" id="3.30.1540.20">
    <property type="entry name" value="MutL, C-terminal domain, dimerisation subdomain"/>
    <property type="match status" value="1"/>
</dbReference>
<evidence type="ECO:0000256" key="3">
    <source>
        <dbReference type="ARBA" id="ARBA00023204"/>
    </source>
</evidence>
<keyword evidence="3 4" id="KW-0234">DNA repair</keyword>
<dbReference type="SMART" id="SM00853">
    <property type="entry name" value="MutL_C"/>
    <property type="match status" value="1"/>
</dbReference>
<evidence type="ECO:0000256" key="2">
    <source>
        <dbReference type="ARBA" id="ARBA00022763"/>
    </source>
</evidence>
<evidence type="ECO:0000259" key="7">
    <source>
        <dbReference type="SMART" id="SM01340"/>
    </source>
</evidence>
<organism evidence="8 9">
    <name type="scientific">Cohnella yongneupensis</name>
    <dbReference type="NCBI Taxonomy" id="425006"/>
    <lineage>
        <taxon>Bacteria</taxon>
        <taxon>Bacillati</taxon>
        <taxon>Bacillota</taxon>
        <taxon>Bacilli</taxon>
        <taxon>Bacillales</taxon>
        <taxon>Paenibacillaceae</taxon>
        <taxon>Cohnella</taxon>
    </lineage>
</organism>
<keyword evidence="8" id="KW-0255">Endonuclease</keyword>
<dbReference type="GO" id="GO:0004519">
    <property type="term" value="F:endonuclease activity"/>
    <property type="evidence" value="ECO:0007669"/>
    <property type="project" value="UniProtKB-KW"/>
</dbReference>
<evidence type="ECO:0000256" key="4">
    <source>
        <dbReference type="HAMAP-Rule" id="MF_00149"/>
    </source>
</evidence>
<dbReference type="CDD" id="cd16926">
    <property type="entry name" value="HATPase_MutL-MLH-PMS-like"/>
    <property type="match status" value="1"/>
</dbReference>